<name>A0AAE1GXW5_9NEOP</name>
<dbReference type="EMBL" id="JAHWGI010000195">
    <property type="protein sequence ID" value="KAK3910756.1"/>
    <property type="molecule type" value="Genomic_DNA"/>
</dbReference>
<organism evidence="2 3">
    <name type="scientific">Frankliniella fusca</name>
    <dbReference type="NCBI Taxonomy" id="407009"/>
    <lineage>
        <taxon>Eukaryota</taxon>
        <taxon>Metazoa</taxon>
        <taxon>Ecdysozoa</taxon>
        <taxon>Arthropoda</taxon>
        <taxon>Hexapoda</taxon>
        <taxon>Insecta</taxon>
        <taxon>Pterygota</taxon>
        <taxon>Neoptera</taxon>
        <taxon>Paraneoptera</taxon>
        <taxon>Thysanoptera</taxon>
        <taxon>Terebrantia</taxon>
        <taxon>Thripoidea</taxon>
        <taxon>Thripidae</taxon>
        <taxon>Frankliniella</taxon>
    </lineage>
</organism>
<protein>
    <submittedName>
        <fullName evidence="2">Glycerophosphodiester phosphodiesterase domain-containing protein 4</fullName>
    </submittedName>
</protein>
<feature type="compositionally biased region" description="Polar residues" evidence="1">
    <location>
        <begin position="304"/>
        <end position="330"/>
    </location>
</feature>
<feature type="region of interest" description="Disordered" evidence="1">
    <location>
        <begin position="292"/>
        <end position="364"/>
    </location>
</feature>
<comment type="caution">
    <text evidence="2">The sequence shown here is derived from an EMBL/GenBank/DDBJ whole genome shotgun (WGS) entry which is preliminary data.</text>
</comment>
<accession>A0AAE1GXW5</accession>
<evidence type="ECO:0000256" key="1">
    <source>
        <dbReference type="SAM" id="MobiDB-lite"/>
    </source>
</evidence>
<reference evidence="2" key="1">
    <citation type="submission" date="2021-07" db="EMBL/GenBank/DDBJ databases">
        <authorList>
            <person name="Catto M.A."/>
            <person name="Jacobson A."/>
            <person name="Kennedy G."/>
            <person name="Labadie P."/>
            <person name="Hunt B.G."/>
            <person name="Srinivasan R."/>
        </authorList>
    </citation>
    <scope>NUCLEOTIDE SEQUENCE</scope>
    <source>
        <strain evidence="2">PL_HMW_Pooled</strain>
        <tissue evidence="2">Head</tissue>
    </source>
</reference>
<sequence>MAPKYAAYRDISEETGEIRVCPVSEIYEFLNRKEATIRVISPQTNSSYSKKKEYGRVRTDVDGSQWLYKLWILGLDETEDALHQRIASGKLKSPSLACRSDGTPVREKLNKFLREEEKQQAKKKKNKNLNLDSAVTSANFQQETDSAEGPDKRDSDTITDKDREKPVVKSRFPSKEDKTGFQSNVDDIPQSPLAPERISAEGTVECGSLMISAEEKEQQKSIDEFPVSLKENNGLLTGRKRLANVTAPSNERKDSERISAEGTVECGSLMISAEEKEKQKSIDQFPVSLKEFDGSPQVSKEGCPSTSGIHPQTFNWDRLSSPSNLQNNGLLTGRKRLNDSFGISPNSTPESKRKRLAQGDENSTYKSNWKQRSLFYDPTPVCECDCKEALKELKDFINKKFEDMTSNSKPSCWQVPVCIAEDDDDDENIPNGFVSLGQGCLVQETKLEAILQITKAEEKKYIEPRTFSQDEVDALLKAINQTNRQIEYNQILKDKAEVFKSVNDQEEINKLLDQCRQMAHARCLDISEKELKDTLKRCLYIKRDPSRQRNKQENESQDDN</sequence>
<proteinExistence type="predicted"/>
<evidence type="ECO:0000313" key="3">
    <source>
        <dbReference type="Proteomes" id="UP001219518"/>
    </source>
</evidence>
<evidence type="ECO:0000313" key="2">
    <source>
        <dbReference type="EMBL" id="KAK3910756.1"/>
    </source>
</evidence>
<feature type="compositionally biased region" description="Basic and acidic residues" evidence="1">
    <location>
        <begin position="149"/>
        <end position="179"/>
    </location>
</feature>
<feature type="region of interest" description="Disordered" evidence="1">
    <location>
        <begin position="116"/>
        <end position="193"/>
    </location>
</feature>
<dbReference type="AlphaFoldDB" id="A0AAE1GXW5"/>
<keyword evidence="3" id="KW-1185">Reference proteome</keyword>
<gene>
    <name evidence="2" type="ORF">KUF71_004244</name>
</gene>
<feature type="compositionally biased region" description="Polar residues" evidence="1">
    <location>
        <begin position="133"/>
        <end position="144"/>
    </location>
</feature>
<dbReference type="Proteomes" id="UP001219518">
    <property type="component" value="Unassembled WGS sequence"/>
</dbReference>
<reference evidence="2" key="2">
    <citation type="journal article" date="2023" name="BMC Genomics">
        <title>Pest status, molecular evolution, and epigenetic factors derived from the genome assembly of Frankliniella fusca, a thysanopteran phytovirus vector.</title>
        <authorList>
            <person name="Catto M.A."/>
            <person name="Labadie P.E."/>
            <person name="Jacobson A.L."/>
            <person name="Kennedy G.G."/>
            <person name="Srinivasan R."/>
            <person name="Hunt B.G."/>
        </authorList>
    </citation>
    <scope>NUCLEOTIDE SEQUENCE</scope>
    <source>
        <strain evidence="2">PL_HMW_Pooled</strain>
    </source>
</reference>